<dbReference type="FunFam" id="3.30.70.270:FF:000001">
    <property type="entry name" value="Diguanylate cyclase domain protein"/>
    <property type="match status" value="1"/>
</dbReference>
<dbReference type="PROSITE" id="PS50887">
    <property type="entry name" value="GGDEF"/>
    <property type="match status" value="1"/>
</dbReference>
<dbReference type="Gene3D" id="3.30.70.270">
    <property type="match status" value="1"/>
</dbReference>
<feature type="coiled-coil region" evidence="4">
    <location>
        <begin position="774"/>
        <end position="801"/>
    </location>
</feature>
<evidence type="ECO:0000256" key="3">
    <source>
        <dbReference type="ARBA" id="ARBA00034247"/>
    </source>
</evidence>
<reference evidence="8 9" key="1">
    <citation type="submission" date="2019-09" db="EMBL/GenBank/DDBJ databases">
        <title>Arenimonas chukotkensis sp. nov., a bacterium isolated from Chukotka hot spring, Arctic region, Russia.</title>
        <authorList>
            <person name="Zayulina K.S."/>
            <person name="Prokofeva M.I."/>
            <person name="Elcheninov A.G."/>
            <person name="Novikov A."/>
            <person name="Kochetkova T.V."/>
            <person name="Kublanov I.V."/>
        </authorList>
    </citation>
    <scope>NUCLEOTIDE SEQUENCE [LARGE SCALE GENOMIC DNA]</scope>
    <source>
        <strain evidence="8 9">3729k</strain>
    </source>
</reference>
<evidence type="ECO:0000256" key="2">
    <source>
        <dbReference type="ARBA" id="ARBA00012528"/>
    </source>
</evidence>
<dbReference type="InterPro" id="IPR043128">
    <property type="entry name" value="Rev_trsase/Diguanyl_cyclase"/>
</dbReference>
<dbReference type="SMART" id="SM00267">
    <property type="entry name" value="GGDEF"/>
    <property type="match status" value="1"/>
</dbReference>
<dbReference type="InterPro" id="IPR015943">
    <property type="entry name" value="WD40/YVTN_repeat-like_dom_sf"/>
</dbReference>
<comment type="catalytic activity">
    <reaction evidence="3">
        <text>2 GTP = 3',3'-c-di-GMP + 2 diphosphate</text>
        <dbReference type="Rhea" id="RHEA:24898"/>
        <dbReference type="ChEBI" id="CHEBI:33019"/>
        <dbReference type="ChEBI" id="CHEBI:37565"/>
        <dbReference type="ChEBI" id="CHEBI:58805"/>
        <dbReference type="EC" id="2.7.7.65"/>
    </reaction>
</comment>
<keyword evidence="4" id="KW-0175">Coiled coil</keyword>
<keyword evidence="5" id="KW-1133">Transmembrane helix</keyword>
<dbReference type="CDD" id="cd01949">
    <property type="entry name" value="GGDEF"/>
    <property type="match status" value="1"/>
</dbReference>
<dbReference type="PANTHER" id="PTHR45138:SF9">
    <property type="entry name" value="DIGUANYLATE CYCLASE DGCM-RELATED"/>
    <property type="match status" value="1"/>
</dbReference>
<dbReference type="GO" id="GO:1902201">
    <property type="term" value="P:negative regulation of bacterial-type flagellum-dependent cell motility"/>
    <property type="evidence" value="ECO:0007669"/>
    <property type="project" value="TreeGrafter"/>
</dbReference>
<dbReference type="GO" id="GO:0043709">
    <property type="term" value="P:cell adhesion involved in single-species biofilm formation"/>
    <property type="evidence" value="ECO:0007669"/>
    <property type="project" value="TreeGrafter"/>
</dbReference>
<dbReference type="InterPro" id="IPR050469">
    <property type="entry name" value="Diguanylate_Cyclase"/>
</dbReference>
<feature type="signal peptide" evidence="6">
    <location>
        <begin position="1"/>
        <end position="25"/>
    </location>
</feature>
<protein>
    <recommendedName>
        <fullName evidence="2">diguanylate cyclase</fullName>
        <ecNumber evidence="2">2.7.7.65</ecNumber>
    </recommendedName>
</protein>
<dbReference type="SUPFAM" id="SSF63829">
    <property type="entry name" value="Calcium-dependent phosphotriesterase"/>
    <property type="match status" value="1"/>
</dbReference>
<evidence type="ECO:0000313" key="8">
    <source>
        <dbReference type="EMBL" id="KAA2284047.1"/>
    </source>
</evidence>
<evidence type="ECO:0000259" key="7">
    <source>
        <dbReference type="PROSITE" id="PS50887"/>
    </source>
</evidence>
<evidence type="ECO:0000256" key="1">
    <source>
        <dbReference type="ARBA" id="ARBA00001946"/>
    </source>
</evidence>
<dbReference type="GO" id="GO:0005886">
    <property type="term" value="C:plasma membrane"/>
    <property type="evidence" value="ECO:0007669"/>
    <property type="project" value="TreeGrafter"/>
</dbReference>
<dbReference type="GO" id="GO:0052621">
    <property type="term" value="F:diguanylate cyclase activity"/>
    <property type="evidence" value="ECO:0007669"/>
    <property type="project" value="UniProtKB-EC"/>
</dbReference>
<sequence>MRPSRLVLIGLLAFCLLAPLPEASAGTIPGAPLLQSFGSGVTKAMPGHFALATGAGGELFVGNVEGVLVYDGVTWELTELAGRSPGRSLALGADGQIYVGGYDTFGRLARNGEGRFVYEELLSRAGLRDVQRHVGIVWEVLARPEGVYFRAERNLHFLPYDNGNPERWPLPEEARSFYVVDDQLWLRVQGQGLVRFDQGRFVPVPGGASFADVPVAGLVERPDGVLVVAENGLHRLGGNGVQAVPGEGSDVVRSTRSYVVQALADESLVVGSLDGTLFRLDRELRLRERMALGAFAVHALGLDREGGLWVATEGDLYRLALPSPWSFLGPEQGLVGTPLDFAWHRNALWLATSRGVQRLRQTGSGLKAERLDWTRFEAHALLETEAGLLVGLREAMMVLDPGKEAPRVLWGGAPERGIYALERSTFDNGLVYALGSTELVLLRLHDNRWQASAEIPLEGISVNGLEELAPGELWFGDTRGPVQRWRIDTATGKVLERTRFDDARGLVVTPREGTFVYQLDGQLRAISGKAGFRREGERFVPDAAPPYTLVDKPHELLVEETPLGAFAYTRRQLWHRPPDADRWLAMHPGSPQAVGYANLRVNRDGVLRIATWSGLLQYDPETPAPQPSPLHLGMETVTARGPDGSVLRLPTRTGDQPVEVPAGHSLSLRFAMVSMESGAEFRYLLHGVTPEWSSWADRDLFIRALPAGDYALEVQARTRTGRMAPGMIYRFRVLPRWYEQWWAIGLGLLAVAGFASLLTVWSVRRRTERYLMENRRLEARIAERTHELEELNRRLAELVTEDALTGVANRRALESGLRREWYRCLDQRRPLSVLMIDVDHFKAYNDTHGHLEGDAQLRRIAQRLAAEHDPQRELLARYGGEEFALLLPGVHRDEAARRAERIRSAISASDIGMTVSIGVAGYEPDVQSDPENLLRRADAALYAAKRAGRNRVEVDAG</sequence>
<dbReference type="EC" id="2.7.7.65" evidence="2"/>
<evidence type="ECO:0000256" key="4">
    <source>
        <dbReference type="SAM" id="Coils"/>
    </source>
</evidence>
<dbReference type="InterPro" id="IPR000160">
    <property type="entry name" value="GGDEF_dom"/>
</dbReference>
<dbReference type="RefSeq" id="WP_149861304.1">
    <property type="nucleotide sequence ID" value="NZ_VUOD01000011.1"/>
</dbReference>
<dbReference type="Gene3D" id="2.60.40.10">
    <property type="entry name" value="Immunoglobulins"/>
    <property type="match status" value="1"/>
</dbReference>
<comment type="cofactor">
    <cofactor evidence="1">
        <name>Mg(2+)</name>
        <dbReference type="ChEBI" id="CHEBI:18420"/>
    </cofactor>
</comment>
<evidence type="ECO:0000256" key="6">
    <source>
        <dbReference type="SAM" id="SignalP"/>
    </source>
</evidence>
<gene>
    <name evidence="8" type="ORF">F0415_11180</name>
</gene>
<dbReference type="SUPFAM" id="SSF55073">
    <property type="entry name" value="Nucleotide cyclase"/>
    <property type="match status" value="1"/>
</dbReference>
<dbReference type="EMBL" id="VUOD01000011">
    <property type="protein sequence ID" value="KAA2284047.1"/>
    <property type="molecule type" value="Genomic_DNA"/>
</dbReference>
<dbReference type="AlphaFoldDB" id="A0A5B2Z838"/>
<dbReference type="Pfam" id="PF00990">
    <property type="entry name" value="GGDEF"/>
    <property type="match status" value="1"/>
</dbReference>
<accession>A0A5B2Z838</accession>
<dbReference type="InterPro" id="IPR013783">
    <property type="entry name" value="Ig-like_fold"/>
</dbReference>
<dbReference type="Gene3D" id="2.130.10.10">
    <property type="entry name" value="YVTN repeat-like/Quinoprotein amine dehydrogenase"/>
    <property type="match status" value="1"/>
</dbReference>
<dbReference type="NCBIfam" id="TIGR00254">
    <property type="entry name" value="GGDEF"/>
    <property type="match status" value="1"/>
</dbReference>
<dbReference type="PANTHER" id="PTHR45138">
    <property type="entry name" value="REGULATORY COMPONENTS OF SENSORY TRANSDUCTION SYSTEM"/>
    <property type="match status" value="1"/>
</dbReference>
<reference evidence="8 9" key="2">
    <citation type="submission" date="2019-09" db="EMBL/GenBank/DDBJ databases">
        <authorList>
            <person name="Mazur A."/>
        </authorList>
    </citation>
    <scope>NUCLEOTIDE SEQUENCE [LARGE SCALE GENOMIC DNA]</scope>
    <source>
        <strain evidence="8 9">3729k</strain>
    </source>
</reference>
<proteinExistence type="predicted"/>
<keyword evidence="5" id="KW-0472">Membrane</keyword>
<feature type="chain" id="PRO_5022902797" description="diguanylate cyclase" evidence="6">
    <location>
        <begin position="26"/>
        <end position="957"/>
    </location>
</feature>
<keyword evidence="5" id="KW-0812">Transmembrane</keyword>
<dbReference type="Proteomes" id="UP000322165">
    <property type="component" value="Unassembled WGS sequence"/>
</dbReference>
<keyword evidence="6" id="KW-0732">Signal</keyword>
<name>A0A5B2Z838_9GAMM</name>
<evidence type="ECO:0000256" key="5">
    <source>
        <dbReference type="SAM" id="Phobius"/>
    </source>
</evidence>
<comment type="caution">
    <text evidence="8">The sequence shown here is derived from an EMBL/GenBank/DDBJ whole genome shotgun (WGS) entry which is preliminary data.</text>
</comment>
<feature type="transmembrane region" description="Helical" evidence="5">
    <location>
        <begin position="741"/>
        <end position="763"/>
    </location>
</feature>
<dbReference type="SUPFAM" id="SSF82171">
    <property type="entry name" value="DPP6 N-terminal domain-like"/>
    <property type="match status" value="1"/>
</dbReference>
<keyword evidence="9" id="KW-1185">Reference proteome</keyword>
<organism evidence="8 9">
    <name type="scientific">Arenimonas fontis</name>
    <dbReference type="NCBI Taxonomy" id="2608255"/>
    <lineage>
        <taxon>Bacteria</taxon>
        <taxon>Pseudomonadati</taxon>
        <taxon>Pseudomonadota</taxon>
        <taxon>Gammaproteobacteria</taxon>
        <taxon>Lysobacterales</taxon>
        <taxon>Lysobacteraceae</taxon>
        <taxon>Arenimonas</taxon>
    </lineage>
</organism>
<feature type="domain" description="GGDEF" evidence="7">
    <location>
        <begin position="829"/>
        <end position="957"/>
    </location>
</feature>
<evidence type="ECO:0000313" key="9">
    <source>
        <dbReference type="Proteomes" id="UP000322165"/>
    </source>
</evidence>
<dbReference type="InterPro" id="IPR029787">
    <property type="entry name" value="Nucleotide_cyclase"/>
</dbReference>